<feature type="transmembrane region" description="Helical" evidence="9">
    <location>
        <begin position="320"/>
        <end position="338"/>
    </location>
</feature>
<keyword evidence="6" id="KW-0029">Amino-acid transport</keyword>
<feature type="transmembrane region" description="Helical" evidence="9">
    <location>
        <begin position="84"/>
        <end position="106"/>
    </location>
</feature>
<evidence type="ECO:0000313" key="11">
    <source>
        <dbReference type="Proteomes" id="UP001223646"/>
    </source>
</evidence>
<comment type="caution">
    <text evidence="10">The sequence shown here is derived from an EMBL/GenBank/DDBJ whole genome shotgun (WGS) entry which is preliminary data.</text>
</comment>
<dbReference type="NCBIfam" id="TIGR00796">
    <property type="entry name" value="livcs"/>
    <property type="match status" value="1"/>
</dbReference>
<evidence type="ECO:0000256" key="7">
    <source>
        <dbReference type="ARBA" id="ARBA00022989"/>
    </source>
</evidence>
<feature type="transmembrane region" description="Helical" evidence="9">
    <location>
        <begin position="202"/>
        <end position="223"/>
    </location>
</feature>
<feature type="transmembrane region" description="Helical" evidence="9">
    <location>
        <begin position="235"/>
        <end position="257"/>
    </location>
</feature>
<feature type="transmembrane region" description="Helical" evidence="9">
    <location>
        <begin position="380"/>
        <end position="402"/>
    </location>
</feature>
<dbReference type="InterPro" id="IPR004685">
    <property type="entry name" value="Brnchd-chn_aa_trnsp_Livcs"/>
</dbReference>
<dbReference type="EMBL" id="JASOOY020000011">
    <property type="protein sequence ID" value="MEO3716763.1"/>
    <property type="molecule type" value="Genomic_DNA"/>
</dbReference>
<organism evidence="10 11">
    <name type="scientific">Corynebacterium amycolatum</name>
    <dbReference type="NCBI Taxonomy" id="43765"/>
    <lineage>
        <taxon>Bacteria</taxon>
        <taxon>Bacillati</taxon>
        <taxon>Actinomycetota</taxon>
        <taxon>Actinomycetes</taxon>
        <taxon>Mycobacteriales</taxon>
        <taxon>Corynebacteriaceae</taxon>
        <taxon>Corynebacterium</taxon>
    </lineage>
</organism>
<dbReference type="GO" id="GO:0015190">
    <property type="term" value="F:L-leucine transmembrane transporter activity"/>
    <property type="evidence" value="ECO:0007669"/>
    <property type="project" value="TreeGrafter"/>
</dbReference>
<dbReference type="Pfam" id="PF05525">
    <property type="entry name" value="Branch_AA_trans"/>
    <property type="match status" value="1"/>
</dbReference>
<keyword evidence="7 9" id="KW-1133">Transmembrane helix</keyword>
<evidence type="ECO:0000256" key="1">
    <source>
        <dbReference type="ARBA" id="ARBA00004651"/>
    </source>
</evidence>
<sequence length="467" mass="48850">MTKSSGVESPKSFASKIVVTALMLFSMFFGAGNLIFPPKLGVDSGTNFGPSITGFLLTGVALPVLAIIAIAISGSNLRDLAFRAGRIFSLSFPVIAYLSIGAFYALPRTGAVSYETGVQPIFGSDSLAAAASFYFVFFGIALALAWNPNEIVSKLGKILTPALLILLVVLVGMSAFKFDATPAAPIEKYSSTPFASGLVEGYLTMDSIAGLAFGIIVISALRVSGVPEGKRMVRGTMISGLFAGILLAIIYLGLGYVGQVLPNAASFDNGSGILAEASKQAMGQGGQIVFGLIVLLACMTTAVGLIAATSEFFNLLLPGISYKAWAIVFTVMSFVMATQGLSQVLAIAAPIITFIYPPAITLIALTLLDPVISYSFKLYYTYRLGVWVATIWSGISVLSGLGVGGSALADFLSLVPGQTIEFGWFLPTLAAVVIGYAIDVVTRKQRANRPASVLADEATKEEVAEKA</sequence>
<dbReference type="AlphaFoldDB" id="A0AAW9SUD7"/>
<keyword evidence="8 9" id="KW-0472">Membrane</keyword>
<feature type="transmembrane region" description="Helical" evidence="9">
    <location>
        <begin position="422"/>
        <end position="441"/>
    </location>
</feature>
<evidence type="ECO:0000256" key="4">
    <source>
        <dbReference type="ARBA" id="ARBA00022475"/>
    </source>
</evidence>
<evidence type="ECO:0000256" key="5">
    <source>
        <dbReference type="ARBA" id="ARBA00022692"/>
    </source>
</evidence>
<evidence type="ECO:0000256" key="8">
    <source>
        <dbReference type="ARBA" id="ARBA00023136"/>
    </source>
</evidence>
<feature type="transmembrane region" description="Helical" evidence="9">
    <location>
        <begin position="288"/>
        <end position="308"/>
    </location>
</feature>
<keyword evidence="4" id="KW-1003">Cell membrane</keyword>
<dbReference type="PANTHER" id="PTHR30588:SF7">
    <property type="entry name" value="BRANCHED-CHAIN AMINO ACID CARRIER PROTEIN SAOUHSC_01411-RELATED"/>
    <property type="match status" value="1"/>
</dbReference>
<evidence type="ECO:0000313" key="10">
    <source>
        <dbReference type="EMBL" id="MEO3716763.1"/>
    </source>
</evidence>
<evidence type="ECO:0000256" key="3">
    <source>
        <dbReference type="ARBA" id="ARBA00022448"/>
    </source>
</evidence>
<feature type="transmembrane region" description="Helical" evidence="9">
    <location>
        <begin position="344"/>
        <end position="368"/>
    </location>
</feature>
<dbReference type="GO" id="GO:0015818">
    <property type="term" value="P:isoleucine transport"/>
    <property type="evidence" value="ECO:0007669"/>
    <property type="project" value="TreeGrafter"/>
</dbReference>
<evidence type="ECO:0000256" key="6">
    <source>
        <dbReference type="ARBA" id="ARBA00022970"/>
    </source>
</evidence>
<feature type="transmembrane region" description="Helical" evidence="9">
    <location>
        <begin position="48"/>
        <end position="72"/>
    </location>
</feature>
<dbReference type="Proteomes" id="UP001223646">
    <property type="component" value="Unassembled WGS sequence"/>
</dbReference>
<reference evidence="10" key="1">
    <citation type="submission" date="2023-05" db="EMBL/GenBank/DDBJ databases">
        <authorList>
            <person name="Du J."/>
        </authorList>
    </citation>
    <scope>NUCLEOTIDE SEQUENCE</scope>
    <source>
        <strain evidence="10">UMB1064</strain>
    </source>
</reference>
<dbReference type="PANTHER" id="PTHR30588">
    <property type="entry name" value="BRANCHED-CHAIN AMINO ACID TRANSPORT SYSTEM 2 CARRIER PROTEIN"/>
    <property type="match status" value="1"/>
</dbReference>
<proteinExistence type="inferred from homology"/>
<dbReference type="GO" id="GO:0005886">
    <property type="term" value="C:plasma membrane"/>
    <property type="evidence" value="ECO:0007669"/>
    <property type="project" value="UniProtKB-SubCell"/>
</dbReference>
<dbReference type="GO" id="GO:0005304">
    <property type="term" value="F:L-valine transmembrane transporter activity"/>
    <property type="evidence" value="ECO:0007669"/>
    <property type="project" value="TreeGrafter"/>
</dbReference>
<dbReference type="RefSeq" id="WP_284825624.1">
    <property type="nucleotide sequence ID" value="NZ_JASOOY020000011.1"/>
</dbReference>
<name>A0AAW9SUD7_CORAY</name>
<evidence type="ECO:0000256" key="9">
    <source>
        <dbReference type="SAM" id="Phobius"/>
    </source>
</evidence>
<dbReference type="GO" id="GO:0015820">
    <property type="term" value="P:L-leucine transport"/>
    <property type="evidence" value="ECO:0007669"/>
    <property type="project" value="TreeGrafter"/>
</dbReference>
<keyword evidence="5 9" id="KW-0812">Transmembrane</keyword>
<reference evidence="10" key="2">
    <citation type="submission" date="2024-05" db="EMBL/GenBank/DDBJ databases">
        <authorList>
            <person name="Wolfe A."/>
        </authorList>
    </citation>
    <scope>NUCLEOTIDE SEQUENCE</scope>
    <source>
        <strain evidence="10">UMB1064</strain>
    </source>
</reference>
<dbReference type="GO" id="GO:0015188">
    <property type="term" value="F:L-isoleucine transmembrane transporter activity"/>
    <property type="evidence" value="ECO:0007669"/>
    <property type="project" value="TreeGrafter"/>
</dbReference>
<feature type="transmembrane region" description="Helical" evidence="9">
    <location>
        <begin position="12"/>
        <end position="36"/>
    </location>
</feature>
<feature type="transmembrane region" description="Helical" evidence="9">
    <location>
        <begin position="126"/>
        <end position="146"/>
    </location>
</feature>
<keyword evidence="3" id="KW-0813">Transport</keyword>
<evidence type="ECO:0000256" key="2">
    <source>
        <dbReference type="ARBA" id="ARBA00008540"/>
    </source>
</evidence>
<feature type="transmembrane region" description="Helical" evidence="9">
    <location>
        <begin position="158"/>
        <end position="176"/>
    </location>
</feature>
<gene>
    <name evidence="10" type="primary">brnQ</name>
    <name evidence="10" type="ORF">QP460_004080</name>
</gene>
<protein>
    <submittedName>
        <fullName evidence="10">Branched-chain amino acid transport system II carrier protein</fullName>
    </submittedName>
</protein>
<accession>A0AAW9SUD7</accession>
<comment type="similarity">
    <text evidence="2">Belongs to the branched chain amino acid transporter family.</text>
</comment>
<comment type="subcellular location">
    <subcellularLocation>
        <location evidence="1">Cell membrane</location>
        <topology evidence="1">Multi-pass membrane protein</topology>
    </subcellularLocation>
</comment>